<gene>
    <name evidence="1" type="ORF">MLD38_002136</name>
</gene>
<dbReference type="Proteomes" id="UP001057402">
    <property type="component" value="Chromosome 1"/>
</dbReference>
<sequence length="162" mass="16892">MAPSSSSFLSLSSLAAAGTGAGRCPGAAWFLSHRVATSASCATIAESPPRALGSQGDPIASTSSLYDVLGIRIGATSQEIKSAYRGLARVLHPDAASSRCGDGTGQEFMIVHEAYATLSDPVKRADYDRALTLVGPRARRSQVCAGSGSGLRTRKWETDQCW</sequence>
<organism evidence="1 2">
    <name type="scientific">Melastoma candidum</name>
    <dbReference type="NCBI Taxonomy" id="119954"/>
    <lineage>
        <taxon>Eukaryota</taxon>
        <taxon>Viridiplantae</taxon>
        <taxon>Streptophyta</taxon>
        <taxon>Embryophyta</taxon>
        <taxon>Tracheophyta</taxon>
        <taxon>Spermatophyta</taxon>
        <taxon>Magnoliopsida</taxon>
        <taxon>eudicotyledons</taxon>
        <taxon>Gunneridae</taxon>
        <taxon>Pentapetalae</taxon>
        <taxon>rosids</taxon>
        <taxon>malvids</taxon>
        <taxon>Myrtales</taxon>
        <taxon>Melastomataceae</taxon>
        <taxon>Melastomatoideae</taxon>
        <taxon>Melastomateae</taxon>
        <taxon>Melastoma</taxon>
    </lineage>
</organism>
<keyword evidence="2" id="KW-1185">Reference proteome</keyword>
<evidence type="ECO:0000313" key="1">
    <source>
        <dbReference type="EMBL" id="KAI4389977.1"/>
    </source>
</evidence>
<comment type="caution">
    <text evidence="1">The sequence shown here is derived from an EMBL/GenBank/DDBJ whole genome shotgun (WGS) entry which is preliminary data.</text>
</comment>
<evidence type="ECO:0000313" key="2">
    <source>
        <dbReference type="Proteomes" id="UP001057402"/>
    </source>
</evidence>
<reference evidence="2" key="1">
    <citation type="journal article" date="2023" name="Front. Plant Sci.">
        <title>Chromosomal-level genome assembly of Melastoma candidum provides insights into trichome evolution.</title>
        <authorList>
            <person name="Zhong Y."/>
            <person name="Wu W."/>
            <person name="Sun C."/>
            <person name="Zou P."/>
            <person name="Liu Y."/>
            <person name="Dai S."/>
            <person name="Zhou R."/>
        </authorList>
    </citation>
    <scope>NUCLEOTIDE SEQUENCE [LARGE SCALE GENOMIC DNA]</scope>
</reference>
<accession>A0ACB9SP31</accession>
<proteinExistence type="predicted"/>
<name>A0ACB9SP31_9MYRT</name>
<protein>
    <submittedName>
        <fullName evidence="1">Uncharacterized protein</fullName>
    </submittedName>
</protein>
<dbReference type="EMBL" id="CM042880">
    <property type="protein sequence ID" value="KAI4389977.1"/>
    <property type="molecule type" value="Genomic_DNA"/>
</dbReference>